<accession>A0AC60VWG3</accession>
<comment type="caution">
    <text evidence="1">The sequence shown here is derived from an EMBL/GenBank/DDBJ whole genome shotgun (WGS) entry which is preliminary data.</text>
</comment>
<organism evidence="1 2">
    <name type="scientific">Candidatus Nitrosomaritimum aestuariumsis</name>
    <dbReference type="NCBI Taxonomy" id="3342354"/>
    <lineage>
        <taxon>Archaea</taxon>
        <taxon>Nitrososphaerota</taxon>
        <taxon>Nitrososphaeria</taxon>
        <taxon>Nitrosopumilales</taxon>
        <taxon>Nitrosopumilaceae</taxon>
        <taxon>Candidatus Nitrosomaritimum</taxon>
    </lineage>
</organism>
<evidence type="ECO:0000313" key="1">
    <source>
        <dbReference type="EMBL" id="MBA4451745.1"/>
    </source>
</evidence>
<sequence>MNQAERELLDKLDKLVMDASGDELKKIQELDLETQLDGTSFYDAYLDSRALVNQTIKKESSDSK</sequence>
<evidence type="ECO:0000313" key="2">
    <source>
        <dbReference type="Proteomes" id="UP000559653"/>
    </source>
</evidence>
<name>A0AC60VWG3_9ARCH</name>
<dbReference type="Proteomes" id="UP000559653">
    <property type="component" value="Unassembled WGS sequence"/>
</dbReference>
<gene>
    <name evidence="1" type="ORF">H2B03_00995</name>
</gene>
<proteinExistence type="predicted"/>
<protein>
    <submittedName>
        <fullName evidence="1">Uncharacterized protein</fullName>
    </submittedName>
</protein>
<dbReference type="EMBL" id="JACEMZ010000002">
    <property type="protein sequence ID" value="MBA4451745.1"/>
    <property type="molecule type" value="Genomic_DNA"/>
</dbReference>
<reference evidence="1 2" key="1">
    <citation type="journal article" date="2020" name="Appl. Environ. Microbiol.">
        <title>Genomic Characteristics of a Novel Species of Ammonia-Oxidizing Archaea from the Jiulong River Estuary.</title>
        <authorList>
            <person name="Zou D."/>
            <person name="Wan R."/>
            <person name="Han L."/>
            <person name="Xu M.N."/>
            <person name="Liu Y."/>
            <person name="Liu H."/>
            <person name="Kao S.J."/>
            <person name="Li M."/>
        </authorList>
    </citation>
    <scope>NUCLEOTIDE SEQUENCE [LARGE SCALE GENOMIC DNA]</scope>
    <source>
        <strain evidence="1">W1bin1</strain>
    </source>
</reference>